<sequence>MTPGTGKTICPTIATSWRQLAAIWPCWEASPAVYWPPMCRASGTRRDETAQVNVPPDDSRAACAAHHVESSRQRQASCGAGVEGQRAEEALSELKPVRRISRRPCVTVQPSHLWCCFASPQRETVVGHVASGRQLGGGQTEGGGGGGGGRGGGGGGGGG</sequence>
<evidence type="ECO:0000313" key="3">
    <source>
        <dbReference type="Proteomes" id="UP000324222"/>
    </source>
</evidence>
<organism evidence="2 3">
    <name type="scientific">Portunus trituberculatus</name>
    <name type="common">Swimming crab</name>
    <name type="synonym">Neptunus trituberculatus</name>
    <dbReference type="NCBI Taxonomy" id="210409"/>
    <lineage>
        <taxon>Eukaryota</taxon>
        <taxon>Metazoa</taxon>
        <taxon>Ecdysozoa</taxon>
        <taxon>Arthropoda</taxon>
        <taxon>Crustacea</taxon>
        <taxon>Multicrustacea</taxon>
        <taxon>Malacostraca</taxon>
        <taxon>Eumalacostraca</taxon>
        <taxon>Eucarida</taxon>
        <taxon>Decapoda</taxon>
        <taxon>Pleocyemata</taxon>
        <taxon>Brachyura</taxon>
        <taxon>Eubrachyura</taxon>
        <taxon>Portunoidea</taxon>
        <taxon>Portunidae</taxon>
        <taxon>Portuninae</taxon>
        <taxon>Portunus</taxon>
    </lineage>
</organism>
<feature type="compositionally biased region" description="Gly residues" evidence="1">
    <location>
        <begin position="134"/>
        <end position="159"/>
    </location>
</feature>
<dbReference type="AlphaFoldDB" id="A0A5B7H2S2"/>
<accession>A0A5B7H2S2</accession>
<feature type="region of interest" description="Disordered" evidence="1">
    <location>
        <begin position="132"/>
        <end position="159"/>
    </location>
</feature>
<name>A0A5B7H2S2_PORTR</name>
<proteinExistence type="predicted"/>
<protein>
    <submittedName>
        <fullName evidence="2">Uncharacterized protein</fullName>
    </submittedName>
</protein>
<dbReference type="EMBL" id="VSRR010023304">
    <property type="protein sequence ID" value="MPC65382.1"/>
    <property type="molecule type" value="Genomic_DNA"/>
</dbReference>
<comment type="caution">
    <text evidence="2">The sequence shown here is derived from an EMBL/GenBank/DDBJ whole genome shotgun (WGS) entry which is preliminary data.</text>
</comment>
<keyword evidence="3" id="KW-1185">Reference proteome</keyword>
<dbReference type="Proteomes" id="UP000324222">
    <property type="component" value="Unassembled WGS sequence"/>
</dbReference>
<gene>
    <name evidence="2" type="ORF">E2C01_059517</name>
</gene>
<evidence type="ECO:0000256" key="1">
    <source>
        <dbReference type="SAM" id="MobiDB-lite"/>
    </source>
</evidence>
<reference evidence="2 3" key="1">
    <citation type="submission" date="2019-05" db="EMBL/GenBank/DDBJ databases">
        <title>Another draft genome of Portunus trituberculatus and its Hox gene families provides insights of decapod evolution.</title>
        <authorList>
            <person name="Jeong J.-H."/>
            <person name="Song I."/>
            <person name="Kim S."/>
            <person name="Choi T."/>
            <person name="Kim D."/>
            <person name="Ryu S."/>
            <person name="Kim W."/>
        </authorList>
    </citation>
    <scope>NUCLEOTIDE SEQUENCE [LARGE SCALE GENOMIC DNA]</scope>
    <source>
        <tissue evidence="2">Muscle</tissue>
    </source>
</reference>
<evidence type="ECO:0000313" key="2">
    <source>
        <dbReference type="EMBL" id="MPC65382.1"/>
    </source>
</evidence>